<dbReference type="Proteomes" id="UP000677918">
    <property type="component" value="Unassembled WGS sequence"/>
</dbReference>
<evidence type="ECO:0000313" key="1">
    <source>
        <dbReference type="EMBL" id="GIQ68559.1"/>
    </source>
</evidence>
<comment type="caution">
    <text evidence="1">The sequence shown here is derived from an EMBL/GenBank/DDBJ whole genome shotgun (WGS) entry which is preliminary data.</text>
</comment>
<gene>
    <name evidence="1" type="ORF">XYCOK13_13830</name>
</gene>
<keyword evidence="2" id="KW-1185">Reference proteome</keyword>
<accession>A0A8J4H446</accession>
<dbReference type="AlphaFoldDB" id="A0A8J4H446"/>
<dbReference type="RefSeq" id="WP_213411128.1">
    <property type="nucleotide sequence ID" value="NZ_BOVK01000015.1"/>
</dbReference>
<proteinExistence type="predicted"/>
<organism evidence="1 2">
    <name type="scientific">Xylanibacillus composti</name>
    <dbReference type="NCBI Taxonomy" id="1572762"/>
    <lineage>
        <taxon>Bacteria</taxon>
        <taxon>Bacillati</taxon>
        <taxon>Bacillota</taxon>
        <taxon>Bacilli</taxon>
        <taxon>Bacillales</taxon>
        <taxon>Paenibacillaceae</taxon>
        <taxon>Xylanibacillus</taxon>
    </lineage>
</organism>
<name>A0A8J4H446_9BACL</name>
<dbReference type="EMBL" id="BOVK01000015">
    <property type="protein sequence ID" value="GIQ68559.1"/>
    <property type="molecule type" value="Genomic_DNA"/>
</dbReference>
<evidence type="ECO:0000313" key="2">
    <source>
        <dbReference type="Proteomes" id="UP000677918"/>
    </source>
</evidence>
<sequence length="115" mass="13300">MKPFRSARFIRMGEWQEQSVAEVEAYVEGEQNPLSVSIAWDGTQYRAVRVLRNHANRELDWYDNDLHQAFEQVQAPSDRQEGKEWVLALLATDGLQARLEQEADLKRQAATNIRG</sequence>
<protein>
    <submittedName>
        <fullName evidence="1">Uncharacterized protein</fullName>
    </submittedName>
</protein>
<reference evidence="1" key="1">
    <citation type="submission" date="2021-04" db="EMBL/GenBank/DDBJ databases">
        <title>Draft genome sequence of Xylanibacillus composti strain K13.</title>
        <authorList>
            <person name="Uke A."/>
            <person name="Chhe C."/>
            <person name="Baramee S."/>
            <person name="Kosugi A."/>
        </authorList>
    </citation>
    <scope>NUCLEOTIDE SEQUENCE</scope>
    <source>
        <strain evidence="1">K13</strain>
    </source>
</reference>